<evidence type="ECO:0000313" key="1">
    <source>
        <dbReference type="EMBL" id="GAA1966822.1"/>
    </source>
</evidence>
<comment type="caution">
    <text evidence="1">The sequence shown here is derived from an EMBL/GenBank/DDBJ whole genome shotgun (WGS) entry which is preliminary data.</text>
</comment>
<dbReference type="RefSeq" id="WP_344045911.1">
    <property type="nucleotide sequence ID" value="NZ_BAAAPB010000003.1"/>
</dbReference>
<reference evidence="1 2" key="1">
    <citation type="journal article" date="2019" name="Int. J. Syst. Evol. Microbiol.">
        <title>The Global Catalogue of Microorganisms (GCM) 10K type strain sequencing project: providing services to taxonomists for standard genome sequencing and annotation.</title>
        <authorList>
            <consortium name="The Broad Institute Genomics Platform"/>
            <consortium name="The Broad Institute Genome Sequencing Center for Infectious Disease"/>
            <person name="Wu L."/>
            <person name="Ma J."/>
        </authorList>
    </citation>
    <scope>NUCLEOTIDE SEQUENCE [LARGE SCALE GENOMIC DNA]</scope>
    <source>
        <strain evidence="1 2">JCM 15309</strain>
    </source>
</reference>
<protein>
    <recommendedName>
        <fullName evidence="3">TOMM leader peptide-binding protein</fullName>
    </recommendedName>
</protein>
<evidence type="ECO:0000313" key="2">
    <source>
        <dbReference type="Proteomes" id="UP001500571"/>
    </source>
</evidence>
<name>A0ABN2RCI1_9ACTN</name>
<dbReference type="Gene3D" id="3.40.50.720">
    <property type="entry name" value="NAD(P)-binding Rossmann-like Domain"/>
    <property type="match status" value="1"/>
</dbReference>
<dbReference type="Proteomes" id="UP001500571">
    <property type="component" value="Unassembled WGS sequence"/>
</dbReference>
<gene>
    <name evidence="1" type="ORF">GCM10009798_28930</name>
</gene>
<accession>A0ABN2RCI1</accession>
<organism evidence="1 2">
    <name type="scientific">Nocardioides panacihumi</name>
    <dbReference type="NCBI Taxonomy" id="400774"/>
    <lineage>
        <taxon>Bacteria</taxon>
        <taxon>Bacillati</taxon>
        <taxon>Actinomycetota</taxon>
        <taxon>Actinomycetes</taxon>
        <taxon>Propionibacteriales</taxon>
        <taxon>Nocardioidaceae</taxon>
        <taxon>Nocardioides</taxon>
    </lineage>
</organism>
<proteinExistence type="predicted"/>
<evidence type="ECO:0008006" key="3">
    <source>
        <dbReference type="Google" id="ProtNLM"/>
    </source>
</evidence>
<keyword evidence="2" id="KW-1185">Reference proteome</keyword>
<sequence length="283" mass="29610">MDDLGRPLLRPGWETARFDDEHLQVGLDAPARVVLSDSPDVRRLLTTLADPDAAWSPPATLPAARALDRLRAAGLVVAVPGSALEARLAAEHGPSAPRRLARRRAARIAVEAPPGVGDTISALLRSEGIQPATSGATVTLVAALGPVRRGRLDPLVRDGRPHLVLSGGPTGWEVGPFVVPGRTACLRCVDAARAETDPRRAVIADQLARSSAAVPVSPTLQAAALALAVHDLATYVDGEVPTTWSASILLGSGAPVVREWPRHPRCGCAWDVVLSDPAVVPDE</sequence>
<dbReference type="EMBL" id="BAAAPB010000003">
    <property type="protein sequence ID" value="GAA1966822.1"/>
    <property type="molecule type" value="Genomic_DNA"/>
</dbReference>